<evidence type="ECO:0000313" key="2">
    <source>
        <dbReference type="EMBL" id="KAJ8874705.1"/>
    </source>
</evidence>
<feature type="compositionally biased region" description="Basic and acidic residues" evidence="1">
    <location>
        <begin position="21"/>
        <end position="30"/>
    </location>
</feature>
<name>A0ABQ9GRM6_9NEOP</name>
<keyword evidence="3" id="KW-1185">Reference proteome</keyword>
<proteinExistence type="predicted"/>
<feature type="region of interest" description="Disordered" evidence="1">
    <location>
        <begin position="18"/>
        <end position="38"/>
    </location>
</feature>
<organism evidence="2 3">
    <name type="scientific">Dryococelus australis</name>
    <dbReference type="NCBI Taxonomy" id="614101"/>
    <lineage>
        <taxon>Eukaryota</taxon>
        <taxon>Metazoa</taxon>
        <taxon>Ecdysozoa</taxon>
        <taxon>Arthropoda</taxon>
        <taxon>Hexapoda</taxon>
        <taxon>Insecta</taxon>
        <taxon>Pterygota</taxon>
        <taxon>Neoptera</taxon>
        <taxon>Polyneoptera</taxon>
        <taxon>Phasmatodea</taxon>
        <taxon>Verophasmatodea</taxon>
        <taxon>Anareolatae</taxon>
        <taxon>Phasmatidae</taxon>
        <taxon>Eurycanthinae</taxon>
        <taxon>Dryococelus</taxon>
    </lineage>
</organism>
<dbReference type="Proteomes" id="UP001159363">
    <property type="component" value="Chromosome 9"/>
</dbReference>
<comment type="caution">
    <text evidence="2">The sequence shown here is derived from an EMBL/GenBank/DDBJ whole genome shotgun (WGS) entry which is preliminary data.</text>
</comment>
<protein>
    <submittedName>
        <fullName evidence="2">Uncharacterized protein</fullName>
    </submittedName>
</protein>
<sequence>MIGCQLVMPLSWALPSQGQREYSRPGKPEEGSSEAPTVHLTRAVSRPSDVTGELEEDLVFFSREVSTLNMTVKLERSCRAPYWLLMDPYGIGIRGHFWPTGKTTNPHENNVTGSPCTTPHCAETGVRIIQNAHSGCTFHFTCLCSEEVDRDLNRLEYRCSY</sequence>
<reference evidence="2 3" key="1">
    <citation type="submission" date="2023-02" db="EMBL/GenBank/DDBJ databases">
        <title>LHISI_Scaffold_Assembly.</title>
        <authorList>
            <person name="Stuart O.P."/>
            <person name="Cleave R."/>
            <person name="Magrath M.J.L."/>
            <person name="Mikheyev A.S."/>
        </authorList>
    </citation>
    <scope>NUCLEOTIDE SEQUENCE [LARGE SCALE GENOMIC DNA]</scope>
    <source>
        <strain evidence="2">Daus_M_001</strain>
        <tissue evidence="2">Leg muscle</tissue>
    </source>
</reference>
<evidence type="ECO:0000313" key="3">
    <source>
        <dbReference type="Proteomes" id="UP001159363"/>
    </source>
</evidence>
<accession>A0ABQ9GRM6</accession>
<dbReference type="EMBL" id="JARBHB010000010">
    <property type="protein sequence ID" value="KAJ8874705.1"/>
    <property type="molecule type" value="Genomic_DNA"/>
</dbReference>
<evidence type="ECO:0000256" key="1">
    <source>
        <dbReference type="SAM" id="MobiDB-lite"/>
    </source>
</evidence>
<gene>
    <name evidence="2" type="ORF">PR048_025571</name>
</gene>